<sequence>MKTIEKSQTIKHCPNCEIVGEVVKNSRGYLTMICPSCEAKWRTDSELCGRCHKPNGFAVPGLCSKCYADHLEFKW</sequence>
<gene>
    <name evidence="1" type="ORF">JOC86_002367</name>
</gene>
<dbReference type="GO" id="GO:0005840">
    <property type="term" value="C:ribosome"/>
    <property type="evidence" value="ECO:0007669"/>
    <property type="project" value="UniProtKB-KW"/>
</dbReference>
<protein>
    <submittedName>
        <fullName evidence="1">Ribosomal protein L40E</fullName>
    </submittedName>
</protein>
<organism evidence="1 2">
    <name type="scientific">Rossellomorea pakistanensis</name>
    <dbReference type="NCBI Taxonomy" id="992288"/>
    <lineage>
        <taxon>Bacteria</taxon>
        <taxon>Bacillati</taxon>
        <taxon>Bacillota</taxon>
        <taxon>Bacilli</taxon>
        <taxon>Bacillales</taxon>
        <taxon>Bacillaceae</taxon>
        <taxon>Rossellomorea</taxon>
    </lineage>
</organism>
<accession>A0ABS2NDA7</accession>
<evidence type="ECO:0000313" key="1">
    <source>
        <dbReference type="EMBL" id="MBM7585825.1"/>
    </source>
</evidence>
<keyword evidence="1" id="KW-0687">Ribonucleoprotein</keyword>
<comment type="caution">
    <text evidence="1">The sequence shown here is derived from an EMBL/GenBank/DDBJ whole genome shotgun (WGS) entry which is preliminary data.</text>
</comment>
<name>A0ABS2NDA7_9BACI</name>
<dbReference type="Proteomes" id="UP001646157">
    <property type="component" value="Unassembled WGS sequence"/>
</dbReference>
<proteinExistence type="predicted"/>
<dbReference type="EMBL" id="JAFBDZ010000002">
    <property type="protein sequence ID" value="MBM7585825.1"/>
    <property type="molecule type" value="Genomic_DNA"/>
</dbReference>
<reference evidence="1 2" key="1">
    <citation type="submission" date="2021-01" db="EMBL/GenBank/DDBJ databases">
        <title>Genomic Encyclopedia of Type Strains, Phase IV (KMG-IV): sequencing the most valuable type-strain genomes for metagenomic binning, comparative biology and taxonomic classification.</title>
        <authorList>
            <person name="Goeker M."/>
        </authorList>
    </citation>
    <scope>NUCLEOTIDE SEQUENCE [LARGE SCALE GENOMIC DNA]</scope>
    <source>
        <strain evidence="1 2">DSM 24834</strain>
    </source>
</reference>
<keyword evidence="1" id="KW-0689">Ribosomal protein</keyword>
<evidence type="ECO:0000313" key="2">
    <source>
        <dbReference type="Proteomes" id="UP001646157"/>
    </source>
</evidence>
<keyword evidence="2" id="KW-1185">Reference proteome</keyword>